<evidence type="ECO:0000313" key="3">
    <source>
        <dbReference type="EMBL" id="KST63258.1"/>
    </source>
</evidence>
<dbReference type="AlphaFoldDB" id="A0A0V7ZF98"/>
<sequence length="336" mass="37617">MVILGANNLENFTEKAKQVIILAQAEAKRLGHNFVGTESILLGIIAEEKGVAANLLKSLGITLKDARIEVEKSIGRGSGSFVGEAPFTQRATNVIELSYHEASQLHQEYVDTQHLLLALIREGEGVSLRILQNLGLNSAQILNQLLTQINSSINYTKITNKTQGLEQEKASNKISEQIPDFYHSDIFIKTAVVEDKIERLDTILIEAQKLINEIREIKDSIQDDQLFSIKNINEIIEDLPDKSFSEKSGIKELLNRLKTTIENDFELRTEDKTEVLEQILNLALASQNPAETQVKKVARTAIKIIIGTVAQRPPDSKLVKECKRIVPEIVKFFKLI</sequence>
<dbReference type="SUPFAM" id="SSF81923">
    <property type="entry name" value="Double Clp-N motif"/>
    <property type="match status" value="1"/>
</dbReference>
<dbReference type="InterPro" id="IPR036628">
    <property type="entry name" value="Clp_N_dom_sf"/>
</dbReference>
<feature type="domain" description="Clp R" evidence="2">
    <location>
        <begin position="9"/>
        <end position="152"/>
    </location>
</feature>
<reference evidence="3 4" key="1">
    <citation type="journal article" date="2015" name="Genome Announc.">
        <title>Draft Genome of the Euendolithic (true boring) Cyanobacterium Mastigocoleus testarum strain BC008.</title>
        <authorList>
            <person name="Guida B.S."/>
            <person name="Garcia-Pichel F."/>
        </authorList>
    </citation>
    <scope>NUCLEOTIDE SEQUENCE [LARGE SCALE GENOMIC DNA]</scope>
    <source>
        <strain evidence="3 4">BC008</strain>
    </source>
</reference>
<dbReference type="Proteomes" id="UP000053372">
    <property type="component" value="Unassembled WGS sequence"/>
</dbReference>
<gene>
    <name evidence="3" type="ORF">BC008_38910</name>
</gene>
<proteinExistence type="predicted"/>
<dbReference type="Pfam" id="PF02861">
    <property type="entry name" value="Clp_N"/>
    <property type="match status" value="1"/>
</dbReference>
<evidence type="ECO:0000256" key="1">
    <source>
        <dbReference type="PROSITE-ProRule" id="PRU01251"/>
    </source>
</evidence>
<dbReference type="OrthoDB" id="571071at2"/>
<dbReference type="EMBL" id="LMTZ01000140">
    <property type="protein sequence ID" value="KST63258.1"/>
    <property type="molecule type" value="Genomic_DNA"/>
</dbReference>
<dbReference type="InterPro" id="IPR044217">
    <property type="entry name" value="CLPT1/2"/>
</dbReference>
<dbReference type="PROSITE" id="PS51903">
    <property type="entry name" value="CLP_R"/>
    <property type="match status" value="1"/>
</dbReference>
<dbReference type="PANTHER" id="PTHR47016:SF5">
    <property type="entry name" value="CLP DOMAIN SUPERFAMILY PROTEIN"/>
    <property type="match status" value="1"/>
</dbReference>
<dbReference type="Gene3D" id="1.10.1780.10">
    <property type="entry name" value="Clp, N-terminal domain"/>
    <property type="match status" value="1"/>
</dbReference>
<dbReference type="PANTHER" id="PTHR47016">
    <property type="entry name" value="ATP-DEPENDENT CLP PROTEASE ATP-BINDING SUBUNIT CLPT1, CHLOROPLASTIC"/>
    <property type="match status" value="1"/>
</dbReference>
<accession>A0A0V7ZF98</accession>
<keyword evidence="1" id="KW-0677">Repeat</keyword>
<protein>
    <recommendedName>
        <fullName evidence="2">Clp R domain-containing protein</fullName>
    </recommendedName>
</protein>
<evidence type="ECO:0000313" key="4">
    <source>
        <dbReference type="Proteomes" id="UP000053372"/>
    </source>
</evidence>
<keyword evidence="4" id="KW-1185">Reference proteome</keyword>
<dbReference type="InterPro" id="IPR004176">
    <property type="entry name" value="Clp_R_N"/>
</dbReference>
<name>A0A0V7ZF98_9CYAN</name>
<evidence type="ECO:0000259" key="2">
    <source>
        <dbReference type="PROSITE" id="PS51903"/>
    </source>
</evidence>
<organism evidence="3 4">
    <name type="scientific">Mastigocoleus testarum BC008</name>
    <dbReference type="NCBI Taxonomy" id="371196"/>
    <lineage>
        <taxon>Bacteria</taxon>
        <taxon>Bacillati</taxon>
        <taxon>Cyanobacteriota</taxon>
        <taxon>Cyanophyceae</taxon>
        <taxon>Nostocales</taxon>
        <taxon>Hapalosiphonaceae</taxon>
        <taxon>Mastigocoleus</taxon>
    </lineage>
</organism>
<comment type="caution">
    <text evidence="3">The sequence shown here is derived from an EMBL/GenBank/DDBJ whole genome shotgun (WGS) entry which is preliminary data.</text>
</comment>